<dbReference type="Proteomes" id="UP000225889">
    <property type="component" value="Unassembled WGS sequence"/>
</dbReference>
<reference evidence="1 2" key="1">
    <citation type="submission" date="2017-10" db="EMBL/GenBank/DDBJ databases">
        <title>Resolving the taxonomy of Roseburia spp., Eubacterium rectale and Agathobacter spp. through phylogenomic analysis.</title>
        <authorList>
            <person name="Sheridan P.O."/>
            <person name="Walker A.W."/>
            <person name="Duncan S.H."/>
            <person name="Scott K.P."/>
            <person name="Toole P.W.O."/>
            <person name="Luis P."/>
            <person name="Flint H.J."/>
        </authorList>
    </citation>
    <scope>NUCLEOTIDE SEQUENCE [LARGE SCALE GENOMIC DNA]</scope>
    <source>
        <strain evidence="1 2">JK626</strain>
    </source>
</reference>
<dbReference type="AlphaFoldDB" id="A0A2G3DSJ8"/>
<name>A0A2G3DSJ8_9FIRM</name>
<accession>A0A2G3DSJ8</accession>
<evidence type="ECO:0000313" key="1">
    <source>
        <dbReference type="EMBL" id="PHU33863.1"/>
    </source>
</evidence>
<protein>
    <submittedName>
        <fullName evidence="1">Uncharacterized protein</fullName>
    </submittedName>
</protein>
<reference evidence="1 2" key="2">
    <citation type="submission" date="2017-10" db="EMBL/GenBank/DDBJ databases">
        <authorList>
            <person name="Banno H."/>
            <person name="Chua N.-H."/>
        </authorList>
    </citation>
    <scope>NUCLEOTIDE SEQUENCE [LARGE SCALE GENOMIC DNA]</scope>
    <source>
        <strain evidence="1 2">JK626</strain>
    </source>
</reference>
<sequence length="92" mass="10244">MAEEVCKAVIDLINKGREEGIKLGKEEGRTQVLVHTIKCIMNSFDQSFEQACAVLNIDAKDMELYRELVDQGDGDSGPLFGIFDSLLYEDSV</sequence>
<dbReference type="EMBL" id="PDYF01000058">
    <property type="protein sequence ID" value="PHU33863.1"/>
    <property type="molecule type" value="Genomic_DNA"/>
</dbReference>
<proteinExistence type="predicted"/>
<organism evidence="1 2">
    <name type="scientific">Pseudobutyrivibrio ruminis</name>
    <dbReference type="NCBI Taxonomy" id="46206"/>
    <lineage>
        <taxon>Bacteria</taxon>
        <taxon>Bacillati</taxon>
        <taxon>Bacillota</taxon>
        <taxon>Clostridia</taxon>
        <taxon>Lachnospirales</taxon>
        <taxon>Lachnospiraceae</taxon>
        <taxon>Pseudobutyrivibrio</taxon>
    </lineage>
</organism>
<comment type="caution">
    <text evidence="1">The sequence shown here is derived from an EMBL/GenBank/DDBJ whole genome shotgun (WGS) entry which is preliminary data.</text>
</comment>
<evidence type="ECO:0000313" key="2">
    <source>
        <dbReference type="Proteomes" id="UP000225889"/>
    </source>
</evidence>
<dbReference type="RefSeq" id="WP_099392704.1">
    <property type="nucleotide sequence ID" value="NZ_PDYF01000058.1"/>
</dbReference>
<gene>
    <name evidence="1" type="ORF">CSX01_13025</name>
</gene>